<dbReference type="EMBL" id="CAXITT010000170">
    <property type="protein sequence ID" value="CAL1534379.1"/>
    <property type="molecule type" value="Genomic_DNA"/>
</dbReference>
<dbReference type="InterPro" id="IPR050362">
    <property type="entry name" value="Cation-dep_OMT"/>
</dbReference>
<dbReference type="InterPro" id="IPR002935">
    <property type="entry name" value="SAM_O-MeTrfase"/>
</dbReference>
<accession>A0AAV2HK32</accession>
<proteinExistence type="inferred from homology"/>
<dbReference type="InterPro" id="IPR029063">
    <property type="entry name" value="SAM-dependent_MTases_sf"/>
</dbReference>
<dbReference type="GO" id="GO:0008757">
    <property type="term" value="F:S-adenosylmethionine-dependent methyltransferase activity"/>
    <property type="evidence" value="ECO:0007669"/>
    <property type="project" value="TreeGrafter"/>
</dbReference>
<comment type="similarity">
    <text evidence="4">Belongs to the class I-like SAM-binding methyltransferase superfamily. Cation-dependent O-methyltransferase family.</text>
</comment>
<gene>
    <name evidence="5" type="ORF">GSLYS_00008339001</name>
</gene>
<evidence type="ECO:0000256" key="3">
    <source>
        <dbReference type="ARBA" id="ARBA00022691"/>
    </source>
</evidence>
<dbReference type="AlphaFoldDB" id="A0AAV2HK32"/>
<keyword evidence="3" id="KW-0949">S-adenosyl-L-methionine</keyword>
<feature type="non-terminal residue" evidence="5">
    <location>
        <position position="1"/>
    </location>
</feature>
<reference evidence="5 6" key="1">
    <citation type="submission" date="2024-04" db="EMBL/GenBank/DDBJ databases">
        <authorList>
            <consortium name="Genoscope - CEA"/>
            <person name="William W."/>
        </authorList>
    </citation>
    <scope>NUCLEOTIDE SEQUENCE [LARGE SCALE GENOMIC DNA]</scope>
</reference>
<evidence type="ECO:0000313" key="6">
    <source>
        <dbReference type="Proteomes" id="UP001497497"/>
    </source>
</evidence>
<dbReference type="PANTHER" id="PTHR10509">
    <property type="entry name" value="O-METHYLTRANSFERASE-RELATED"/>
    <property type="match status" value="1"/>
</dbReference>
<keyword evidence="6" id="KW-1185">Reference proteome</keyword>
<dbReference type="Proteomes" id="UP001497497">
    <property type="component" value="Unassembled WGS sequence"/>
</dbReference>
<protein>
    <submittedName>
        <fullName evidence="5">Uncharacterized protein</fullName>
    </submittedName>
</protein>
<organism evidence="5 6">
    <name type="scientific">Lymnaea stagnalis</name>
    <name type="common">Great pond snail</name>
    <name type="synonym">Helix stagnalis</name>
    <dbReference type="NCBI Taxonomy" id="6523"/>
    <lineage>
        <taxon>Eukaryota</taxon>
        <taxon>Metazoa</taxon>
        <taxon>Spiralia</taxon>
        <taxon>Lophotrochozoa</taxon>
        <taxon>Mollusca</taxon>
        <taxon>Gastropoda</taxon>
        <taxon>Heterobranchia</taxon>
        <taxon>Euthyneura</taxon>
        <taxon>Panpulmonata</taxon>
        <taxon>Hygrophila</taxon>
        <taxon>Lymnaeoidea</taxon>
        <taxon>Lymnaeidae</taxon>
        <taxon>Lymnaea</taxon>
    </lineage>
</organism>
<dbReference type="PANTHER" id="PTHR10509:SF14">
    <property type="entry name" value="CAFFEOYL-COA O-METHYLTRANSFERASE 3-RELATED"/>
    <property type="match status" value="1"/>
</dbReference>
<keyword evidence="1" id="KW-0489">Methyltransferase</keyword>
<keyword evidence="2" id="KW-0808">Transferase</keyword>
<dbReference type="PROSITE" id="PS51682">
    <property type="entry name" value="SAM_OMT_I"/>
    <property type="match status" value="1"/>
</dbReference>
<dbReference type="Pfam" id="PF01596">
    <property type="entry name" value="Methyltransf_3"/>
    <property type="match status" value="1"/>
</dbReference>
<dbReference type="Gene3D" id="3.40.50.150">
    <property type="entry name" value="Vaccinia Virus protein VP39"/>
    <property type="match status" value="1"/>
</dbReference>
<name>A0AAV2HK32_LYMST</name>
<evidence type="ECO:0000256" key="4">
    <source>
        <dbReference type="ARBA" id="ARBA00023453"/>
    </source>
</evidence>
<dbReference type="GO" id="GO:0008171">
    <property type="term" value="F:O-methyltransferase activity"/>
    <property type="evidence" value="ECO:0007669"/>
    <property type="project" value="InterPro"/>
</dbReference>
<evidence type="ECO:0000256" key="1">
    <source>
        <dbReference type="ARBA" id="ARBA00022603"/>
    </source>
</evidence>
<comment type="caution">
    <text evidence="5">The sequence shown here is derived from an EMBL/GenBank/DDBJ whole genome shotgun (WGS) entry which is preliminary data.</text>
</comment>
<dbReference type="SUPFAM" id="SSF53335">
    <property type="entry name" value="S-adenosyl-L-methionine-dependent methyltransferases"/>
    <property type="match status" value="1"/>
</dbReference>
<dbReference type="GO" id="GO:0032259">
    <property type="term" value="P:methylation"/>
    <property type="evidence" value="ECO:0007669"/>
    <property type="project" value="UniProtKB-KW"/>
</dbReference>
<evidence type="ECO:0000313" key="5">
    <source>
        <dbReference type="EMBL" id="CAL1534379.1"/>
    </source>
</evidence>
<evidence type="ECO:0000256" key="2">
    <source>
        <dbReference type="ARBA" id="ARBA00022679"/>
    </source>
</evidence>
<sequence length="164" mass="18285">ILNVHSLSCIYHAPGFACNKYLTMSRDFIPPSHYDPTVVALEKTIELAKNSGAAPDLVEALEGVRNLVTEREEYTLNTTTKESETCRDIIEKTNKHDWETPFQEGKTTWLLKPFMMSGALEGQFLKAVLSLQKAKRILDIGMFSGYSALSMAEALPGQGEIFLL</sequence>